<dbReference type="InterPro" id="IPR052055">
    <property type="entry name" value="Hepadnavirus_pol/RT"/>
</dbReference>
<dbReference type="Gene3D" id="3.30.70.270">
    <property type="match status" value="1"/>
</dbReference>
<evidence type="ECO:0000313" key="2">
    <source>
        <dbReference type="EnsemblMetazoa" id="CLYHEMP008806.1"/>
    </source>
</evidence>
<dbReference type="Pfam" id="PF00078">
    <property type="entry name" value="RVT_1"/>
    <property type="match status" value="1"/>
</dbReference>
<dbReference type="SUPFAM" id="SSF56672">
    <property type="entry name" value="DNA/RNA polymerases"/>
    <property type="match status" value="1"/>
</dbReference>
<name>A0A7M5VDL9_9CNID</name>
<feature type="domain" description="Reverse transcriptase" evidence="1">
    <location>
        <begin position="1"/>
        <end position="103"/>
    </location>
</feature>
<organism evidence="2 3">
    <name type="scientific">Clytia hemisphaerica</name>
    <dbReference type="NCBI Taxonomy" id="252671"/>
    <lineage>
        <taxon>Eukaryota</taxon>
        <taxon>Metazoa</taxon>
        <taxon>Cnidaria</taxon>
        <taxon>Hydrozoa</taxon>
        <taxon>Hydroidolina</taxon>
        <taxon>Leptothecata</taxon>
        <taxon>Obeliida</taxon>
        <taxon>Clytiidae</taxon>
        <taxon>Clytia</taxon>
    </lineage>
</organism>
<dbReference type="OrthoDB" id="6019648at2759"/>
<protein>
    <recommendedName>
        <fullName evidence="1">Reverse transcriptase domain-containing protein</fullName>
    </recommendedName>
</protein>
<accession>A0A7M5VDL9</accession>
<dbReference type="AlphaFoldDB" id="A0A7M5VDL9"/>
<dbReference type="Proteomes" id="UP000594262">
    <property type="component" value="Unplaced"/>
</dbReference>
<keyword evidence="3" id="KW-1185">Reference proteome</keyword>
<dbReference type="PROSITE" id="PS50878">
    <property type="entry name" value="RT_POL"/>
    <property type="match status" value="1"/>
</dbReference>
<evidence type="ECO:0000313" key="3">
    <source>
        <dbReference type="Proteomes" id="UP000594262"/>
    </source>
</evidence>
<dbReference type="PANTHER" id="PTHR33050:SF7">
    <property type="entry name" value="RIBONUCLEASE H"/>
    <property type="match status" value="1"/>
</dbReference>
<dbReference type="EnsemblMetazoa" id="CLYHEMT008806.1">
    <property type="protein sequence ID" value="CLYHEMP008806.1"/>
    <property type="gene ID" value="CLYHEMG008806"/>
</dbReference>
<evidence type="ECO:0000259" key="1">
    <source>
        <dbReference type="PROSITE" id="PS50878"/>
    </source>
</evidence>
<dbReference type="PANTHER" id="PTHR33050">
    <property type="entry name" value="REVERSE TRANSCRIPTASE DOMAIN-CONTAINING PROTEIN"/>
    <property type="match status" value="1"/>
</dbReference>
<proteinExistence type="predicted"/>
<dbReference type="InterPro" id="IPR043502">
    <property type="entry name" value="DNA/RNA_pol_sf"/>
</dbReference>
<sequence>SQWVLLGIHWRDMYFVDTRLPFGLRSSPAIFNSFADAVHWILQNKYKLQDSTHYSDDFLFVYEPSLQKARLEVQTVLSAFQHLGIPTADDKTEGPACRLTYLG</sequence>
<dbReference type="InterPro" id="IPR043128">
    <property type="entry name" value="Rev_trsase/Diguanyl_cyclase"/>
</dbReference>
<reference evidence="2" key="1">
    <citation type="submission" date="2021-01" db="UniProtKB">
        <authorList>
            <consortium name="EnsemblMetazoa"/>
        </authorList>
    </citation>
    <scope>IDENTIFICATION</scope>
</reference>
<dbReference type="InterPro" id="IPR000477">
    <property type="entry name" value="RT_dom"/>
</dbReference>